<evidence type="ECO:0000313" key="1">
    <source>
        <dbReference type="EMBL" id="PSX07318.1"/>
    </source>
</evidence>
<dbReference type="AlphaFoldDB" id="A0A0D8QYB2"/>
<proteinExistence type="predicted"/>
<reference evidence="3 4" key="1">
    <citation type="submission" date="2018-01" db="EMBL/GenBank/DDBJ databases">
        <title>Whole genome sequencing of Histamine producing bacteria.</title>
        <authorList>
            <person name="Butler K."/>
        </authorList>
    </citation>
    <scope>NUCLEOTIDE SEQUENCE [LARGE SCALE GENOMIC DNA]</scope>
    <source>
        <strain evidence="1 4">A2-1</strain>
        <strain evidence="2 3">A6-1</strain>
    </source>
</reference>
<protein>
    <submittedName>
        <fullName evidence="1">Uncharacterized protein</fullName>
    </submittedName>
</protein>
<dbReference type="GeneID" id="61229717"/>
<dbReference type="EMBL" id="PYOY01000005">
    <property type="protein sequence ID" value="PSX07318.1"/>
    <property type="molecule type" value="Genomic_DNA"/>
</dbReference>
<organism evidence="1 4">
    <name type="scientific">Photobacterium angustum</name>
    <dbReference type="NCBI Taxonomy" id="661"/>
    <lineage>
        <taxon>Bacteria</taxon>
        <taxon>Pseudomonadati</taxon>
        <taxon>Pseudomonadota</taxon>
        <taxon>Gammaproteobacteria</taxon>
        <taxon>Vibrionales</taxon>
        <taxon>Vibrionaceae</taxon>
        <taxon>Photobacterium</taxon>
    </lineage>
</organism>
<keyword evidence="3" id="KW-1185">Reference proteome</keyword>
<sequence length="80" mass="8846">MLIADKLLSKAIQEQVKREGALNALETVYSKARYAHFKRVKWGSQFFDGIQFGDGSLIAVKPGSFNCLTLVSLASEKHMG</sequence>
<evidence type="ECO:0000313" key="4">
    <source>
        <dbReference type="Proteomes" id="UP000241440"/>
    </source>
</evidence>
<accession>A0A0D8QYB2</accession>
<evidence type="ECO:0000313" key="2">
    <source>
        <dbReference type="EMBL" id="PSX11826.1"/>
    </source>
</evidence>
<dbReference type="EMBL" id="PYOU01000003">
    <property type="protein sequence ID" value="PSX11826.1"/>
    <property type="molecule type" value="Genomic_DNA"/>
</dbReference>
<comment type="caution">
    <text evidence="1">The sequence shown here is derived from an EMBL/GenBank/DDBJ whole genome shotgun (WGS) entry which is preliminary data.</text>
</comment>
<dbReference type="Proteomes" id="UP000241440">
    <property type="component" value="Unassembled WGS sequence"/>
</dbReference>
<name>A0A0D8QYB2_PHOAN</name>
<dbReference type="RefSeq" id="WP_005368477.1">
    <property type="nucleotide sequence ID" value="NZ_JAKJTG010000010.1"/>
</dbReference>
<evidence type="ECO:0000313" key="3">
    <source>
        <dbReference type="Proteomes" id="UP000240989"/>
    </source>
</evidence>
<gene>
    <name evidence="2" type="ORF">C0W27_05525</name>
    <name evidence="1" type="ORF">C0W41_11815</name>
</gene>
<dbReference type="Proteomes" id="UP000240989">
    <property type="component" value="Unassembled WGS sequence"/>
</dbReference>